<gene>
    <name evidence="2" type="ORF">ADEAN_000081600</name>
</gene>
<proteinExistence type="predicted"/>
<evidence type="ECO:0000313" key="3">
    <source>
        <dbReference type="Proteomes" id="UP000515908"/>
    </source>
</evidence>
<keyword evidence="1" id="KW-1133">Transmembrane helix</keyword>
<keyword evidence="1" id="KW-0472">Membrane</keyword>
<name>A0A7G2C1H1_9TRYP</name>
<sequence length="164" mass="18686">MCNITNCILPPFFFSSRLTTAVTKGIVAMAGYKQPPVMRRSRSWRGVMQVRFDDTRSDRNKIGRQAFFWAPIRVFGSGLALVALVYFYCGHDTFLHTLLGYESEMQYEVRVNPTAAPYKTPGAGTNKGWKSPLRDLEQPLHPKPEFDVFRDPKSTLIFFCFSCG</sequence>
<keyword evidence="3" id="KW-1185">Reference proteome</keyword>
<evidence type="ECO:0008006" key="4">
    <source>
        <dbReference type="Google" id="ProtNLM"/>
    </source>
</evidence>
<dbReference type="EMBL" id="LR877145">
    <property type="protein sequence ID" value="CAD2213375.1"/>
    <property type="molecule type" value="Genomic_DNA"/>
</dbReference>
<dbReference type="Proteomes" id="UP000515908">
    <property type="component" value="Chromosome 01"/>
</dbReference>
<organism evidence="2 3">
    <name type="scientific">Angomonas deanei</name>
    <dbReference type="NCBI Taxonomy" id="59799"/>
    <lineage>
        <taxon>Eukaryota</taxon>
        <taxon>Discoba</taxon>
        <taxon>Euglenozoa</taxon>
        <taxon>Kinetoplastea</taxon>
        <taxon>Metakinetoplastina</taxon>
        <taxon>Trypanosomatida</taxon>
        <taxon>Trypanosomatidae</taxon>
        <taxon>Strigomonadinae</taxon>
        <taxon>Angomonas</taxon>
    </lineage>
</organism>
<dbReference type="OrthoDB" id="268847at2759"/>
<protein>
    <recommendedName>
        <fullName evidence="4">Transmembrane protein</fullName>
    </recommendedName>
</protein>
<dbReference type="AlphaFoldDB" id="A0A7G2C1H1"/>
<evidence type="ECO:0000313" key="2">
    <source>
        <dbReference type="EMBL" id="CAD2213375.1"/>
    </source>
</evidence>
<dbReference type="VEuPathDB" id="TriTrypDB:ADEAN_000081600"/>
<reference evidence="2 3" key="1">
    <citation type="submission" date="2020-08" db="EMBL/GenBank/DDBJ databases">
        <authorList>
            <person name="Newling K."/>
            <person name="Davey J."/>
            <person name="Forrester S."/>
        </authorList>
    </citation>
    <scope>NUCLEOTIDE SEQUENCE [LARGE SCALE GENOMIC DNA]</scope>
    <source>
        <strain evidence="3">Crithidia deanei Carvalho (ATCC PRA-265)</strain>
    </source>
</reference>
<keyword evidence="1" id="KW-0812">Transmembrane</keyword>
<accession>A0A7G2C1H1</accession>
<feature type="transmembrane region" description="Helical" evidence="1">
    <location>
        <begin position="66"/>
        <end position="88"/>
    </location>
</feature>
<evidence type="ECO:0000256" key="1">
    <source>
        <dbReference type="SAM" id="Phobius"/>
    </source>
</evidence>